<feature type="binding site" evidence="4">
    <location>
        <position position="170"/>
    </location>
    <ligand>
        <name>molybdate</name>
        <dbReference type="ChEBI" id="CHEBI:36264"/>
    </ligand>
</feature>
<feature type="binding site" evidence="4">
    <location>
        <position position="61"/>
    </location>
    <ligand>
        <name>molybdate</name>
        <dbReference type="ChEBI" id="CHEBI:36264"/>
    </ligand>
</feature>
<sequence>MKTIYTRVRAICLLLILWSNGLYAEGIKVAVSSNFTAAAKELVQLFEVQHGIEVSLSFGSTGKLFAQIHYGAPFDLFLAADAERPAKLVALGDAIKDTQFTYAIGKIALYSKSTSLAGLSIDQLRALLSNGLVAMANPKTAPYGVAAQQALDKMGVSESPNSKRIYGENIAQTYQFIETGNVKLGFVSLSQMIVNPRNVYWLVPLEYYQPLKQDAVLLKSGADNPEAKQFLHFLNTPQARSVMQKHGYGV</sequence>
<comment type="similarity">
    <text evidence="1">Belongs to the bacterial solute-binding protein ModA family.</text>
</comment>
<proteinExistence type="inferred from homology"/>
<keyword evidence="4" id="KW-0500">Molybdenum</keyword>
<evidence type="ECO:0000256" key="4">
    <source>
        <dbReference type="PIRSR" id="PIRSR004846-1"/>
    </source>
</evidence>
<dbReference type="EMBL" id="AP014545">
    <property type="protein sequence ID" value="BBB25682.1"/>
    <property type="molecule type" value="Genomic_DNA"/>
</dbReference>
<dbReference type="PIRSF" id="PIRSF004846">
    <property type="entry name" value="ModA"/>
    <property type="match status" value="1"/>
</dbReference>
<keyword evidence="6" id="KW-1185">Reference proteome</keyword>
<reference evidence="5 6" key="1">
    <citation type="journal article" date="2008" name="Int. J. Syst. Evol. Microbiol.">
        <title>Amphritea japonica sp. nov. and Amphritea balenae sp. nov., isolated from the sediment adjacent to sperm whale carcasses off Kagoshima, Japan.</title>
        <authorList>
            <person name="Miyazaki M."/>
            <person name="Nogi Y."/>
            <person name="Fujiwara Y."/>
            <person name="Kawato M."/>
            <person name="Nagahama T."/>
            <person name="Kubokawa K."/>
            <person name="Horikoshi K."/>
        </authorList>
    </citation>
    <scope>NUCLEOTIDE SEQUENCE [LARGE SCALE GENOMIC DNA]</scope>
    <source>
        <strain evidence="5 6">ATCC BAA-1530</strain>
    </source>
</reference>
<gene>
    <name evidence="5" type="primary">modA</name>
    <name evidence="5" type="ORF">AMJAP_1086</name>
</gene>
<keyword evidence="2 4" id="KW-0479">Metal-binding</keyword>
<dbReference type="SUPFAM" id="SSF53850">
    <property type="entry name" value="Periplasmic binding protein-like II"/>
    <property type="match status" value="1"/>
</dbReference>
<dbReference type="GO" id="GO:0015689">
    <property type="term" value="P:molybdate ion transport"/>
    <property type="evidence" value="ECO:0007669"/>
    <property type="project" value="InterPro"/>
</dbReference>
<dbReference type="PANTHER" id="PTHR30632">
    <property type="entry name" value="MOLYBDATE-BINDING PERIPLASMIC PROTEIN"/>
    <property type="match status" value="1"/>
</dbReference>
<evidence type="ECO:0000256" key="1">
    <source>
        <dbReference type="ARBA" id="ARBA00009175"/>
    </source>
</evidence>
<dbReference type="KEGG" id="ajp:AMJAP_1086"/>
<protein>
    <submittedName>
        <fullName evidence="5">Molybdate transport system substrate-binding protein</fullName>
    </submittedName>
</protein>
<dbReference type="Pfam" id="PF13531">
    <property type="entry name" value="SBP_bac_11"/>
    <property type="match status" value="1"/>
</dbReference>
<keyword evidence="3" id="KW-0732">Signal</keyword>
<dbReference type="NCBIfam" id="TIGR01256">
    <property type="entry name" value="modA"/>
    <property type="match status" value="1"/>
</dbReference>
<dbReference type="PANTHER" id="PTHR30632:SF14">
    <property type="entry name" value="TUNGSTATE_MOLYBDATE_CHROMATE-BINDING PROTEIN MODA"/>
    <property type="match status" value="1"/>
</dbReference>
<dbReference type="AlphaFoldDB" id="A0A7R6SSK4"/>
<evidence type="ECO:0000256" key="3">
    <source>
        <dbReference type="ARBA" id="ARBA00022729"/>
    </source>
</evidence>
<dbReference type="GO" id="GO:0030973">
    <property type="term" value="F:molybdate ion binding"/>
    <property type="evidence" value="ECO:0007669"/>
    <property type="project" value="InterPro"/>
</dbReference>
<evidence type="ECO:0000256" key="2">
    <source>
        <dbReference type="ARBA" id="ARBA00022723"/>
    </source>
</evidence>
<dbReference type="Gene3D" id="3.40.190.10">
    <property type="entry name" value="Periplasmic binding protein-like II"/>
    <property type="match status" value="2"/>
</dbReference>
<evidence type="ECO:0000313" key="5">
    <source>
        <dbReference type="EMBL" id="BBB25682.1"/>
    </source>
</evidence>
<dbReference type="InterPro" id="IPR050682">
    <property type="entry name" value="ModA/WtpA"/>
</dbReference>
<dbReference type="InterPro" id="IPR044084">
    <property type="entry name" value="AvModA-like_subst-bd"/>
</dbReference>
<accession>A0A7R6SSK4</accession>
<name>A0A7R6SSK4_9GAMM</name>
<dbReference type="GO" id="GO:0046872">
    <property type="term" value="F:metal ion binding"/>
    <property type="evidence" value="ECO:0007669"/>
    <property type="project" value="UniProtKB-KW"/>
</dbReference>
<dbReference type="Proteomes" id="UP000595663">
    <property type="component" value="Chromosome"/>
</dbReference>
<dbReference type="InterPro" id="IPR005950">
    <property type="entry name" value="ModA"/>
</dbReference>
<dbReference type="CDD" id="cd13539">
    <property type="entry name" value="PBP2_AvModA"/>
    <property type="match status" value="1"/>
</dbReference>
<evidence type="ECO:0000313" key="6">
    <source>
        <dbReference type="Proteomes" id="UP000595663"/>
    </source>
</evidence>
<organism evidence="5 6">
    <name type="scientific">Amphritea japonica ATCC BAA-1530</name>
    <dbReference type="NCBI Taxonomy" id="1278309"/>
    <lineage>
        <taxon>Bacteria</taxon>
        <taxon>Pseudomonadati</taxon>
        <taxon>Pseudomonadota</taxon>
        <taxon>Gammaproteobacteria</taxon>
        <taxon>Oceanospirillales</taxon>
        <taxon>Oceanospirillaceae</taxon>
        <taxon>Amphritea</taxon>
    </lineage>
</organism>
<dbReference type="RefSeq" id="WP_026340151.1">
    <property type="nucleotide sequence ID" value="NZ_AP014545.1"/>
</dbReference>